<protein>
    <submittedName>
        <fullName evidence="2">DUF1870 family protein</fullName>
    </submittedName>
</protein>
<dbReference type="Pfam" id="PF08965">
    <property type="entry name" value="Aca2_YdiL"/>
    <property type="match status" value="1"/>
</dbReference>
<dbReference type="AlphaFoldDB" id="A0AA41U8H5"/>
<dbReference type="SUPFAM" id="SSF47413">
    <property type="entry name" value="lambda repressor-like DNA-binding domains"/>
    <property type="match status" value="1"/>
</dbReference>
<dbReference type="GO" id="GO:0003677">
    <property type="term" value="F:DNA binding"/>
    <property type="evidence" value="ECO:0007669"/>
    <property type="project" value="InterPro"/>
</dbReference>
<comment type="caution">
    <text evidence="2">The sequence shown here is derived from an EMBL/GenBank/DDBJ whole genome shotgun (WGS) entry which is preliminary data.</text>
</comment>
<feature type="region of interest" description="Disordered" evidence="1">
    <location>
        <begin position="1"/>
        <end position="24"/>
    </location>
</feature>
<sequence length="154" mass="16757">MTDDAPSHVTDPAAQARHPESARMTGTELQIARLHVGMSRAELARTLAVREDTVRRWEIGKDPVPFRVRDDLRAIENATDSAVNSLIDSLKEMRSPYVILSGEQGLVGGGSPDLTDYGPGWWRAVVARAARAVPGTRVGTREELAAFGAIRDPE</sequence>
<dbReference type="InterPro" id="IPR010982">
    <property type="entry name" value="Lambda_DNA-bd_dom_sf"/>
</dbReference>
<evidence type="ECO:0000313" key="3">
    <source>
        <dbReference type="Proteomes" id="UP001165405"/>
    </source>
</evidence>
<dbReference type="RefSeq" id="WP_236090818.1">
    <property type="nucleotide sequence ID" value="NZ_JAKGSG010000053.1"/>
</dbReference>
<proteinExistence type="predicted"/>
<dbReference type="InterPro" id="IPR027910">
    <property type="entry name" value="YdiL_sf"/>
</dbReference>
<evidence type="ECO:0000256" key="1">
    <source>
        <dbReference type="SAM" id="MobiDB-lite"/>
    </source>
</evidence>
<reference evidence="2" key="1">
    <citation type="submission" date="2022-01" db="EMBL/GenBank/DDBJ databases">
        <title>Antribacter sp. nov., isolated from Guizhou of China.</title>
        <authorList>
            <person name="Chengliang C."/>
            <person name="Ya Z."/>
        </authorList>
    </citation>
    <scope>NUCLEOTIDE SEQUENCE</scope>
    <source>
        <strain evidence="2">KLBMP 9083</strain>
    </source>
</reference>
<organism evidence="2 3">
    <name type="scientific">Antribacter soli</name>
    <dbReference type="NCBI Taxonomy" id="2910976"/>
    <lineage>
        <taxon>Bacteria</taxon>
        <taxon>Bacillati</taxon>
        <taxon>Actinomycetota</taxon>
        <taxon>Actinomycetes</taxon>
        <taxon>Micrococcales</taxon>
        <taxon>Promicromonosporaceae</taxon>
        <taxon>Antribacter</taxon>
    </lineage>
</organism>
<gene>
    <name evidence="2" type="ORF">L1785_18720</name>
</gene>
<name>A0AA41U8H5_9MICO</name>
<dbReference type="EMBL" id="JAKGSG010000053">
    <property type="protein sequence ID" value="MCF4123013.1"/>
    <property type="molecule type" value="Genomic_DNA"/>
</dbReference>
<evidence type="ECO:0000313" key="2">
    <source>
        <dbReference type="EMBL" id="MCF4123013.1"/>
    </source>
</evidence>
<dbReference type="InterPro" id="IPR001387">
    <property type="entry name" value="Cro/C1-type_HTH"/>
</dbReference>
<dbReference type="InterPro" id="IPR015060">
    <property type="entry name" value="Aca2_YdiL-like"/>
</dbReference>
<accession>A0AA41U8H5</accession>
<dbReference type="CDD" id="cd00093">
    <property type="entry name" value="HTH_XRE"/>
    <property type="match status" value="1"/>
</dbReference>
<keyword evidence="3" id="KW-1185">Reference proteome</keyword>
<dbReference type="Gene3D" id="1.10.3100.10">
    <property type="entry name" value="Putative cytoplasmic protein"/>
    <property type="match status" value="1"/>
</dbReference>
<dbReference type="Proteomes" id="UP001165405">
    <property type="component" value="Unassembled WGS sequence"/>
</dbReference>